<dbReference type="InterPro" id="IPR011256">
    <property type="entry name" value="Reg_factor_effector_dom_sf"/>
</dbReference>
<reference evidence="2 3" key="1">
    <citation type="submission" date="2015-02" db="EMBL/GenBank/DDBJ databases">
        <title>Draft genome sequences of ten Microbacterium spp. with emphasis on heavy metal contaminated environments.</title>
        <authorList>
            <person name="Corretto E."/>
        </authorList>
    </citation>
    <scope>NUCLEOTIDE SEQUENCE [LARGE SCALE GENOMIC DNA]</scope>
    <source>
        <strain evidence="2 3">DSM 12966</strain>
    </source>
</reference>
<accession>A0A0F0L564</accession>
<dbReference type="PATRIC" id="fig|104336.4.peg.23"/>
<protein>
    <submittedName>
        <fullName evidence="2">Bacterial transcription activator, effector binding domain</fullName>
    </submittedName>
</protein>
<sequence length="152" mass="16064">MSALEITEKPLHFVRLATLTQSVDTQPEVAAVVGPLFDRVADALLASGATPGMPIAEYDMDRHGVRITVGFTYDGPAIDGLVIVELPAVATAFTATHHGSMATIDESWGAVNAAITERGAEAVGPCREVYLQSESEDQADWITELQQPVSAG</sequence>
<dbReference type="Pfam" id="PF06445">
    <property type="entry name" value="GyrI-like"/>
    <property type="match status" value="1"/>
</dbReference>
<dbReference type="SUPFAM" id="SSF55136">
    <property type="entry name" value="Probable bacterial effector-binding domain"/>
    <property type="match status" value="1"/>
</dbReference>
<feature type="domain" description="AraC effector-binding" evidence="1">
    <location>
        <begin position="4"/>
        <end position="150"/>
    </location>
</feature>
<name>A0A0F0L564_9MICO</name>
<dbReference type="AlphaFoldDB" id="A0A0F0L564"/>
<dbReference type="GeneID" id="94442914"/>
<comment type="caution">
    <text evidence="2">The sequence shown here is derived from an EMBL/GenBank/DDBJ whole genome shotgun (WGS) entry which is preliminary data.</text>
</comment>
<evidence type="ECO:0000313" key="2">
    <source>
        <dbReference type="EMBL" id="KJL27470.1"/>
    </source>
</evidence>
<dbReference type="KEGG" id="mfol:DXT68_00755"/>
<dbReference type="SMART" id="SM00871">
    <property type="entry name" value="AraC_E_bind"/>
    <property type="match status" value="1"/>
</dbReference>
<dbReference type="RefSeq" id="WP_045252488.1">
    <property type="nucleotide sequence ID" value="NZ_CP031425.1"/>
</dbReference>
<evidence type="ECO:0000259" key="1">
    <source>
        <dbReference type="SMART" id="SM00871"/>
    </source>
</evidence>
<dbReference type="Proteomes" id="UP000033572">
    <property type="component" value="Unassembled WGS sequence"/>
</dbReference>
<keyword evidence="3" id="KW-1185">Reference proteome</keyword>
<gene>
    <name evidence="2" type="ORF">RN50_00025</name>
</gene>
<dbReference type="EMBL" id="JYIU01000008">
    <property type="protein sequence ID" value="KJL27470.1"/>
    <property type="molecule type" value="Genomic_DNA"/>
</dbReference>
<evidence type="ECO:0000313" key="3">
    <source>
        <dbReference type="Proteomes" id="UP000033572"/>
    </source>
</evidence>
<proteinExistence type="predicted"/>
<dbReference type="InterPro" id="IPR029442">
    <property type="entry name" value="GyrI-like"/>
</dbReference>
<dbReference type="Gene3D" id="3.20.80.10">
    <property type="entry name" value="Regulatory factor, effector binding domain"/>
    <property type="match status" value="1"/>
</dbReference>
<organism evidence="2 3">
    <name type="scientific">Microbacterium foliorum</name>
    <dbReference type="NCBI Taxonomy" id="104336"/>
    <lineage>
        <taxon>Bacteria</taxon>
        <taxon>Bacillati</taxon>
        <taxon>Actinomycetota</taxon>
        <taxon>Actinomycetes</taxon>
        <taxon>Micrococcales</taxon>
        <taxon>Microbacteriaceae</taxon>
        <taxon>Microbacterium</taxon>
    </lineage>
</organism>
<dbReference type="InterPro" id="IPR010499">
    <property type="entry name" value="AraC_E-bd"/>
</dbReference>